<accession>A0A087T7N8</accession>
<proteinExistence type="predicted"/>
<feature type="non-terminal residue" evidence="1">
    <location>
        <position position="57"/>
    </location>
</feature>
<dbReference type="Proteomes" id="UP000054359">
    <property type="component" value="Unassembled WGS sequence"/>
</dbReference>
<gene>
    <name evidence="1" type="ORF">X975_00677</name>
</gene>
<evidence type="ECO:0000313" key="2">
    <source>
        <dbReference type="Proteomes" id="UP000054359"/>
    </source>
</evidence>
<reference evidence="1 2" key="1">
    <citation type="submission" date="2013-11" db="EMBL/GenBank/DDBJ databases">
        <title>Genome sequencing of Stegodyphus mimosarum.</title>
        <authorList>
            <person name="Bechsgaard J."/>
        </authorList>
    </citation>
    <scope>NUCLEOTIDE SEQUENCE [LARGE SCALE GENOMIC DNA]</scope>
</reference>
<keyword evidence="2" id="KW-1185">Reference proteome</keyword>
<dbReference type="AlphaFoldDB" id="A0A087T7N8"/>
<name>A0A087T7N8_STEMI</name>
<dbReference type="EMBL" id="KK113836">
    <property type="protein sequence ID" value="KFM61127.1"/>
    <property type="molecule type" value="Genomic_DNA"/>
</dbReference>
<evidence type="ECO:0000313" key="1">
    <source>
        <dbReference type="EMBL" id="KFM61127.1"/>
    </source>
</evidence>
<sequence>MLITFLSLYFYRVNFLEYFGANHHINCKISLHTLLKRTQHNFSSIFCQHSRLPRRKR</sequence>
<protein>
    <submittedName>
        <fullName evidence="1">Uncharacterized protein</fullName>
    </submittedName>
</protein>
<organism evidence="1 2">
    <name type="scientific">Stegodyphus mimosarum</name>
    <name type="common">African social velvet spider</name>
    <dbReference type="NCBI Taxonomy" id="407821"/>
    <lineage>
        <taxon>Eukaryota</taxon>
        <taxon>Metazoa</taxon>
        <taxon>Ecdysozoa</taxon>
        <taxon>Arthropoda</taxon>
        <taxon>Chelicerata</taxon>
        <taxon>Arachnida</taxon>
        <taxon>Araneae</taxon>
        <taxon>Araneomorphae</taxon>
        <taxon>Entelegynae</taxon>
        <taxon>Eresoidea</taxon>
        <taxon>Eresidae</taxon>
        <taxon>Stegodyphus</taxon>
    </lineage>
</organism>